<gene>
    <name evidence="6" type="ORF">EGI31_05190</name>
</gene>
<evidence type="ECO:0000259" key="5">
    <source>
        <dbReference type="SMART" id="SM00965"/>
    </source>
</evidence>
<comment type="caution">
    <text evidence="6">The sequence shown here is derived from an EMBL/GenBank/DDBJ whole genome shotgun (WGS) entry which is preliminary data.</text>
</comment>
<evidence type="ECO:0000256" key="3">
    <source>
        <dbReference type="ARBA" id="ARBA00023237"/>
    </source>
</evidence>
<dbReference type="AlphaFoldDB" id="A0AAE3KRP9"/>
<keyword evidence="4" id="KW-0812">Transmembrane</keyword>
<keyword evidence="3 4" id="KW-0998">Cell outer membrane</keyword>
<dbReference type="RefSeq" id="WP_255036099.1">
    <property type="nucleotide sequence ID" value="NZ_RJUF01000009.1"/>
</dbReference>
<dbReference type="InterPro" id="IPR037066">
    <property type="entry name" value="Plug_dom_sf"/>
</dbReference>
<dbReference type="InterPro" id="IPR039426">
    <property type="entry name" value="TonB-dep_rcpt-like"/>
</dbReference>
<dbReference type="PROSITE" id="PS52016">
    <property type="entry name" value="TONB_DEPENDENT_REC_3"/>
    <property type="match status" value="1"/>
</dbReference>
<sequence>MKKNLLTKPFLHKIMRITISQIFIVVLFSTIGLAHNSLGQEILEKRITLNQERVELKKILISIEKLADVKFVYSSNTIETTQKINVNQTNVRLEKVLNEVLLKNGIDYEVLNNRIILKQKKLSSITSPNSSQILPKEIIENPIKGTIKDSKGELMPGVTVLVKGTSKGVSSDQSGNYEITANKGDVLVFSFIGYKTQELAVGDSHVINVTLSESESKLNDLVVVGSRFSKPRTDVDRPVAIDVINAKELQTSGQVDLGQSIHFLAPSFNAVKFGINDAAPFVDPASLRGLGPDQVLVLVNNKRRHKVSFLSINDGVGKGQVGTDVNVVPALSLKRVEVLRDGAAAQYGSDAIGGVINMELNDASSGGAVSVFTGIGSSKPNMDVKNLIAPETINDGLTYNLAANFGLKMGKK</sequence>
<dbReference type="Gene3D" id="2.60.40.1120">
    <property type="entry name" value="Carboxypeptidase-like, regulatory domain"/>
    <property type="match status" value="1"/>
</dbReference>
<evidence type="ECO:0000313" key="6">
    <source>
        <dbReference type="EMBL" id="MCP9762338.1"/>
    </source>
</evidence>
<dbReference type="InterPro" id="IPR008969">
    <property type="entry name" value="CarboxyPept-like_regulatory"/>
</dbReference>
<dbReference type="EMBL" id="RJUF01000009">
    <property type="protein sequence ID" value="MCP9762338.1"/>
    <property type="molecule type" value="Genomic_DNA"/>
</dbReference>
<keyword evidence="1 4" id="KW-0813">Transport</keyword>
<dbReference type="PANTHER" id="PTHR47234">
    <property type="match status" value="1"/>
</dbReference>
<dbReference type="Gene3D" id="2.170.130.10">
    <property type="entry name" value="TonB-dependent receptor, plug domain"/>
    <property type="match status" value="1"/>
</dbReference>
<dbReference type="Proteomes" id="UP001204144">
    <property type="component" value="Unassembled WGS sequence"/>
</dbReference>
<dbReference type="SMART" id="SM00965">
    <property type="entry name" value="STN"/>
    <property type="match status" value="1"/>
</dbReference>
<accession>A0AAE3KRP9</accession>
<evidence type="ECO:0000256" key="4">
    <source>
        <dbReference type="PROSITE-ProRule" id="PRU01360"/>
    </source>
</evidence>
<dbReference type="SUPFAM" id="SSF56935">
    <property type="entry name" value="Porins"/>
    <property type="match status" value="1"/>
</dbReference>
<protein>
    <submittedName>
        <fullName evidence="6">SusC/RagA family TonB-linked outer membrane protein</fullName>
    </submittedName>
</protein>
<evidence type="ECO:0000256" key="2">
    <source>
        <dbReference type="ARBA" id="ARBA00023136"/>
    </source>
</evidence>
<dbReference type="PANTHER" id="PTHR47234:SF3">
    <property type="entry name" value="SECRETIN_TONB SHORT N-TERMINAL DOMAIN-CONTAINING PROTEIN"/>
    <property type="match status" value="1"/>
</dbReference>
<dbReference type="Pfam" id="PF07715">
    <property type="entry name" value="Plug"/>
    <property type="match status" value="1"/>
</dbReference>
<dbReference type="InterPro" id="IPR011662">
    <property type="entry name" value="Secretin/TonB_short_N"/>
</dbReference>
<dbReference type="InterPro" id="IPR012910">
    <property type="entry name" value="Plug_dom"/>
</dbReference>
<comment type="subcellular location">
    <subcellularLocation>
        <location evidence="4">Cell outer membrane</location>
        <topology evidence="4">Multi-pass membrane protein</topology>
    </subcellularLocation>
</comment>
<dbReference type="GO" id="GO:0009279">
    <property type="term" value="C:cell outer membrane"/>
    <property type="evidence" value="ECO:0007669"/>
    <property type="project" value="UniProtKB-SubCell"/>
</dbReference>
<feature type="domain" description="Secretin/TonB short N-terminal" evidence="5">
    <location>
        <begin position="69"/>
        <end position="120"/>
    </location>
</feature>
<name>A0AAE3KRP9_9BACT</name>
<reference evidence="6 7" key="1">
    <citation type="submission" date="2018-11" db="EMBL/GenBank/DDBJ databases">
        <title>Novel bacteria species description.</title>
        <authorList>
            <person name="Han J.-H."/>
        </authorList>
    </citation>
    <scope>NUCLEOTIDE SEQUENCE [LARGE SCALE GENOMIC DNA]</scope>
    <source>
        <strain evidence="6 7">KCTC23259</strain>
    </source>
</reference>
<dbReference type="Pfam" id="PF13715">
    <property type="entry name" value="CarbopepD_reg_2"/>
    <property type="match status" value="1"/>
</dbReference>
<evidence type="ECO:0000313" key="7">
    <source>
        <dbReference type="Proteomes" id="UP001204144"/>
    </source>
</evidence>
<keyword evidence="4" id="KW-1134">Transmembrane beta strand</keyword>
<keyword evidence="2 4" id="KW-0472">Membrane</keyword>
<keyword evidence="7" id="KW-1185">Reference proteome</keyword>
<dbReference type="Pfam" id="PF07660">
    <property type="entry name" value="STN"/>
    <property type="match status" value="1"/>
</dbReference>
<dbReference type="SUPFAM" id="SSF49464">
    <property type="entry name" value="Carboxypeptidase regulatory domain-like"/>
    <property type="match status" value="1"/>
</dbReference>
<evidence type="ECO:0000256" key="1">
    <source>
        <dbReference type="ARBA" id="ARBA00022448"/>
    </source>
</evidence>
<organism evidence="6 7">
    <name type="scientific">Lacihabitans soyangensis</name>
    <dbReference type="NCBI Taxonomy" id="869394"/>
    <lineage>
        <taxon>Bacteria</taxon>
        <taxon>Pseudomonadati</taxon>
        <taxon>Bacteroidota</taxon>
        <taxon>Cytophagia</taxon>
        <taxon>Cytophagales</taxon>
        <taxon>Leadbetterellaceae</taxon>
        <taxon>Lacihabitans</taxon>
    </lineage>
</organism>
<proteinExistence type="inferred from homology"/>
<comment type="similarity">
    <text evidence="4">Belongs to the TonB-dependent receptor family.</text>
</comment>